<dbReference type="InterPro" id="IPR001810">
    <property type="entry name" value="F-box_dom"/>
</dbReference>
<dbReference type="EMBL" id="DS268466">
    <property type="protein sequence ID" value="EFP06955.1"/>
    <property type="molecule type" value="Genomic_DNA"/>
</dbReference>
<name>E3MQJ2_CAERE</name>
<dbReference type="InParanoid" id="E3MQJ2"/>
<evidence type="ECO:0000313" key="3">
    <source>
        <dbReference type="Proteomes" id="UP000008281"/>
    </source>
</evidence>
<dbReference type="PANTHER" id="PTHR21503">
    <property type="entry name" value="F-BOX-CONTAINING HYPOTHETICAL PROTEIN C.ELEGANS"/>
    <property type="match status" value="1"/>
</dbReference>
<organism evidence="3">
    <name type="scientific">Caenorhabditis remanei</name>
    <name type="common">Caenorhabditis vulgaris</name>
    <dbReference type="NCBI Taxonomy" id="31234"/>
    <lineage>
        <taxon>Eukaryota</taxon>
        <taxon>Metazoa</taxon>
        <taxon>Ecdysozoa</taxon>
        <taxon>Nematoda</taxon>
        <taxon>Chromadorea</taxon>
        <taxon>Rhabditida</taxon>
        <taxon>Rhabditina</taxon>
        <taxon>Rhabditomorpha</taxon>
        <taxon>Rhabditoidea</taxon>
        <taxon>Rhabditidae</taxon>
        <taxon>Peloderinae</taxon>
        <taxon>Caenorhabditis</taxon>
    </lineage>
</organism>
<evidence type="ECO:0000259" key="1">
    <source>
        <dbReference type="PROSITE" id="PS50181"/>
    </source>
</evidence>
<gene>
    <name evidence="2" type="ORF">CRE_10396</name>
</gene>
<dbReference type="AlphaFoldDB" id="E3MQJ2"/>
<evidence type="ECO:0000313" key="2">
    <source>
        <dbReference type="EMBL" id="EFP06955.1"/>
    </source>
</evidence>
<keyword evidence="3" id="KW-1185">Reference proteome</keyword>
<dbReference type="Proteomes" id="UP000008281">
    <property type="component" value="Unassembled WGS sequence"/>
</dbReference>
<proteinExistence type="predicted"/>
<reference evidence="2" key="1">
    <citation type="submission" date="2007-07" db="EMBL/GenBank/DDBJ databases">
        <title>PCAP assembly of the Caenorhabditis remanei genome.</title>
        <authorList>
            <consortium name="The Caenorhabditis remanei Sequencing Consortium"/>
            <person name="Wilson R.K."/>
        </authorList>
    </citation>
    <scope>NUCLEOTIDE SEQUENCE [LARGE SCALE GENOMIC DNA]</scope>
    <source>
        <strain evidence="2">PB4641</strain>
    </source>
</reference>
<dbReference type="PANTHER" id="PTHR21503:SF8">
    <property type="entry name" value="F-BOX ASSOCIATED DOMAIN-CONTAINING PROTEIN-RELATED"/>
    <property type="match status" value="1"/>
</dbReference>
<protein>
    <recommendedName>
        <fullName evidence="1">F-box domain-containing protein</fullName>
    </recommendedName>
</protein>
<dbReference type="PROSITE" id="PS50181">
    <property type="entry name" value="FBOX"/>
    <property type="match status" value="1"/>
</dbReference>
<sequence length="100" mass="12048">MEPFKLMDTPFLVFQKIIKLMEIIEVFEISQTSKRMFASIKYSRRRIQPIMLHIGEKYRAISVFEKKDVDSKFIVHLKTEKVEEDVMRQLRVKDTVLDIR</sequence>
<accession>E3MQJ2</accession>
<dbReference type="OrthoDB" id="5799218at2759"/>
<dbReference type="HOGENOM" id="CLU_181000_0_0_1"/>
<feature type="domain" description="F-box" evidence="1">
    <location>
        <begin position="3"/>
        <end position="50"/>
    </location>
</feature>